<comment type="caution">
    <text evidence="1">The sequence shown here is derived from an EMBL/GenBank/DDBJ whole genome shotgun (WGS) entry which is preliminary data.</text>
</comment>
<accession>A0ABQ7ZX65</accession>
<evidence type="ECO:0000313" key="1">
    <source>
        <dbReference type="EMBL" id="KAH0884840.1"/>
    </source>
</evidence>
<evidence type="ECO:0000313" key="2">
    <source>
        <dbReference type="Proteomes" id="UP000824890"/>
    </source>
</evidence>
<dbReference type="EMBL" id="JAGKQM010000014">
    <property type="protein sequence ID" value="KAH0884840.1"/>
    <property type="molecule type" value="Genomic_DNA"/>
</dbReference>
<keyword evidence="2" id="KW-1185">Reference proteome</keyword>
<gene>
    <name evidence="1" type="ORF">HID58_060936</name>
</gene>
<protein>
    <submittedName>
        <fullName evidence="1">Uncharacterized protein</fullName>
    </submittedName>
</protein>
<proteinExistence type="predicted"/>
<name>A0ABQ7ZX65_BRANA</name>
<organism evidence="1 2">
    <name type="scientific">Brassica napus</name>
    <name type="common">Rape</name>
    <dbReference type="NCBI Taxonomy" id="3708"/>
    <lineage>
        <taxon>Eukaryota</taxon>
        <taxon>Viridiplantae</taxon>
        <taxon>Streptophyta</taxon>
        <taxon>Embryophyta</taxon>
        <taxon>Tracheophyta</taxon>
        <taxon>Spermatophyta</taxon>
        <taxon>Magnoliopsida</taxon>
        <taxon>eudicotyledons</taxon>
        <taxon>Gunneridae</taxon>
        <taxon>Pentapetalae</taxon>
        <taxon>rosids</taxon>
        <taxon>malvids</taxon>
        <taxon>Brassicales</taxon>
        <taxon>Brassicaceae</taxon>
        <taxon>Brassiceae</taxon>
        <taxon>Brassica</taxon>
    </lineage>
</organism>
<dbReference type="Proteomes" id="UP000824890">
    <property type="component" value="Unassembled WGS sequence"/>
</dbReference>
<reference evidence="1 2" key="1">
    <citation type="submission" date="2021-05" db="EMBL/GenBank/DDBJ databases">
        <title>Genome Assembly of Synthetic Allotetraploid Brassica napus Reveals Homoeologous Exchanges between Subgenomes.</title>
        <authorList>
            <person name="Davis J.T."/>
        </authorList>
    </citation>
    <scope>NUCLEOTIDE SEQUENCE [LARGE SCALE GENOMIC DNA]</scope>
    <source>
        <strain evidence="2">cv. Da-Ae</strain>
        <tissue evidence="1">Seedling</tissue>
    </source>
</reference>
<sequence>MQSESNQLTFCVKSKRGILKASCRKCGSSEVFAKELSHWIILQLQQPESNVNPGDHALGVSPLSPLSSGTQRFISYLLLWLSLLYICEQNSNSVNVTTGSCECDRWRVRHSSSSKFSVASLEKSKASRTVAKFAVKHRRIMNSLDRQNPRLLEKSLSESKAPRLNDFENKKGRLNVKFQVEECCCGLSR</sequence>